<proteinExistence type="predicted"/>
<accession>A0ABR4CU99</accession>
<dbReference type="EMBL" id="JAZHXI010000003">
    <property type="protein sequence ID" value="KAL2073469.1"/>
    <property type="molecule type" value="Genomic_DNA"/>
</dbReference>
<sequence>MGLTNSSERYVVSESVATKLVELGDLLCTAGDSVRSAAK</sequence>
<comment type="caution">
    <text evidence="1">The sequence shown here is derived from an EMBL/GenBank/DDBJ whole genome shotgun (WGS) entry which is preliminary data.</text>
</comment>
<evidence type="ECO:0000313" key="1">
    <source>
        <dbReference type="EMBL" id="KAL2073469.1"/>
    </source>
</evidence>
<evidence type="ECO:0000313" key="2">
    <source>
        <dbReference type="Proteomes" id="UP001595075"/>
    </source>
</evidence>
<name>A0ABR4CU99_9HELO</name>
<keyword evidence="2" id="KW-1185">Reference proteome</keyword>
<protein>
    <submittedName>
        <fullName evidence="1">Uncharacterized protein</fullName>
    </submittedName>
</protein>
<reference evidence="1 2" key="1">
    <citation type="journal article" date="2024" name="Commun. Biol.">
        <title>Comparative genomic analysis of thermophilic fungi reveals convergent evolutionary adaptations and gene losses.</title>
        <authorList>
            <person name="Steindorff A.S."/>
            <person name="Aguilar-Pontes M.V."/>
            <person name="Robinson A.J."/>
            <person name="Andreopoulos B."/>
            <person name="LaButti K."/>
            <person name="Kuo A."/>
            <person name="Mondo S."/>
            <person name="Riley R."/>
            <person name="Otillar R."/>
            <person name="Haridas S."/>
            <person name="Lipzen A."/>
            <person name="Grimwood J."/>
            <person name="Schmutz J."/>
            <person name="Clum A."/>
            <person name="Reid I.D."/>
            <person name="Moisan M.C."/>
            <person name="Butler G."/>
            <person name="Nguyen T.T.M."/>
            <person name="Dewar K."/>
            <person name="Conant G."/>
            <person name="Drula E."/>
            <person name="Henrissat B."/>
            <person name="Hansel C."/>
            <person name="Singer S."/>
            <person name="Hutchinson M.I."/>
            <person name="de Vries R.P."/>
            <person name="Natvig D.O."/>
            <person name="Powell A.J."/>
            <person name="Tsang A."/>
            <person name="Grigoriev I.V."/>
        </authorList>
    </citation>
    <scope>NUCLEOTIDE SEQUENCE [LARGE SCALE GENOMIC DNA]</scope>
    <source>
        <strain evidence="1 2">CBS 494.80</strain>
    </source>
</reference>
<gene>
    <name evidence="1" type="ORF">VTL71DRAFT_10793</name>
</gene>
<organism evidence="1 2">
    <name type="scientific">Oculimacula yallundae</name>
    <dbReference type="NCBI Taxonomy" id="86028"/>
    <lineage>
        <taxon>Eukaryota</taxon>
        <taxon>Fungi</taxon>
        <taxon>Dikarya</taxon>
        <taxon>Ascomycota</taxon>
        <taxon>Pezizomycotina</taxon>
        <taxon>Leotiomycetes</taxon>
        <taxon>Helotiales</taxon>
        <taxon>Ploettnerulaceae</taxon>
        <taxon>Oculimacula</taxon>
    </lineage>
</organism>
<dbReference type="Proteomes" id="UP001595075">
    <property type="component" value="Unassembled WGS sequence"/>
</dbReference>